<evidence type="ECO:0000313" key="2">
    <source>
        <dbReference type="EMBL" id="EJN60495.1"/>
    </source>
</evidence>
<feature type="compositionally biased region" description="Low complexity" evidence="1">
    <location>
        <begin position="58"/>
        <end position="67"/>
    </location>
</feature>
<proteinExistence type="predicted"/>
<evidence type="ECO:0000256" key="1">
    <source>
        <dbReference type="SAM" id="MobiDB-lite"/>
    </source>
</evidence>
<organism evidence="2 3">
    <name type="scientific">Halogranum salarium B-1</name>
    <dbReference type="NCBI Taxonomy" id="1210908"/>
    <lineage>
        <taxon>Archaea</taxon>
        <taxon>Methanobacteriati</taxon>
        <taxon>Methanobacteriota</taxon>
        <taxon>Stenosarchaea group</taxon>
        <taxon>Halobacteria</taxon>
        <taxon>Halobacteriales</taxon>
        <taxon>Haloferacaceae</taxon>
    </lineage>
</organism>
<gene>
    <name evidence="2" type="ORF">HSB1_10980</name>
</gene>
<feature type="region of interest" description="Disordered" evidence="1">
    <location>
        <begin position="48"/>
        <end position="67"/>
    </location>
</feature>
<reference evidence="2 3" key="1">
    <citation type="journal article" date="2012" name="J. Bacteriol.">
        <title>Draft Genome Sequence of the Extremely Halophilic Archaeon Halogranum salarium B-1T.</title>
        <authorList>
            <person name="Kim K.K."/>
            <person name="Lee K.C."/>
            <person name="Lee J.S."/>
        </authorList>
    </citation>
    <scope>NUCLEOTIDE SEQUENCE [LARGE SCALE GENOMIC DNA]</scope>
    <source>
        <strain evidence="2 3">B-1</strain>
    </source>
</reference>
<dbReference type="AlphaFoldDB" id="J2ZIF5"/>
<sequence length="67" mass="7662">MQSSRVEDVARDDTHYPLRSRLREDVETAVRRARERWAASRRFSYRLPPSAASRVHETSATASSATT</sequence>
<protein>
    <submittedName>
        <fullName evidence="2">Uncharacterized protein</fullName>
    </submittedName>
</protein>
<evidence type="ECO:0000313" key="3">
    <source>
        <dbReference type="Proteomes" id="UP000007813"/>
    </source>
</evidence>
<comment type="caution">
    <text evidence="2">The sequence shown here is derived from an EMBL/GenBank/DDBJ whole genome shotgun (WGS) entry which is preliminary data.</text>
</comment>
<accession>J2ZIF5</accession>
<name>J2ZIF5_9EURY</name>
<dbReference type="EMBL" id="ALJD01000003">
    <property type="protein sequence ID" value="EJN60495.1"/>
    <property type="molecule type" value="Genomic_DNA"/>
</dbReference>
<dbReference type="Proteomes" id="UP000007813">
    <property type="component" value="Unassembled WGS sequence"/>
</dbReference>